<accession>A0A172TEN2</accession>
<dbReference type="InterPro" id="IPR020846">
    <property type="entry name" value="MFS_dom"/>
</dbReference>
<evidence type="ECO:0000256" key="2">
    <source>
        <dbReference type="ARBA" id="ARBA00006236"/>
    </source>
</evidence>
<dbReference type="KEGG" id="pswu:SY83_03325"/>
<keyword evidence="5 8" id="KW-0812">Transmembrane</keyword>
<evidence type="ECO:0000256" key="7">
    <source>
        <dbReference type="ARBA" id="ARBA00023136"/>
    </source>
</evidence>
<evidence type="ECO:0000256" key="5">
    <source>
        <dbReference type="ARBA" id="ARBA00022692"/>
    </source>
</evidence>
<evidence type="ECO:0000256" key="4">
    <source>
        <dbReference type="ARBA" id="ARBA00022475"/>
    </source>
</evidence>
<evidence type="ECO:0000256" key="1">
    <source>
        <dbReference type="ARBA" id="ARBA00004651"/>
    </source>
</evidence>
<dbReference type="GO" id="GO:1990961">
    <property type="term" value="P:xenobiotic detoxification by transmembrane export across the plasma membrane"/>
    <property type="evidence" value="ECO:0007669"/>
    <property type="project" value="InterPro"/>
</dbReference>
<feature type="transmembrane region" description="Helical" evidence="8">
    <location>
        <begin position="150"/>
        <end position="168"/>
    </location>
</feature>
<dbReference type="NCBIfam" id="TIGR00710">
    <property type="entry name" value="efflux_Bcr_CflA"/>
    <property type="match status" value="1"/>
</dbReference>
<dbReference type="PANTHER" id="PTHR23502">
    <property type="entry name" value="MAJOR FACILITATOR SUPERFAMILY"/>
    <property type="match status" value="1"/>
</dbReference>
<feature type="transmembrane region" description="Helical" evidence="8">
    <location>
        <begin position="385"/>
        <end position="407"/>
    </location>
</feature>
<feature type="transmembrane region" description="Helical" evidence="8">
    <location>
        <begin position="230"/>
        <end position="250"/>
    </location>
</feature>
<evidence type="ECO:0000313" key="11">
    <source>
        <dbReference type="Proteomes" id="UP000076927"/>
    </source>
</evidence>
<keyword evidence="3 8" id="KW-0813">Transport</keyword>
<reference evidence="10 11" key="1">
    <citation type="submission" date="2015-01" db="EMBL/GenBank/DDBJ databases">
        <title>Paenibacillus swuensis/DY6/whole genome sequencing.</title>
        <authorList>
            <person name="Kim M.K."/>
            <person name="Srinivasan S."/>
            <person name="Lee J.-J."/>
        </authorList>
    </citation>
    <scope>NUCLEOTIDE SEQUENCE [LARGE SCALE GENOMIC DNA]</scope>
    <source>
        <strain evidence="10 11">DY6</strain>
    </source>
</reference>
<evidence type="ECO:0000256" key="6">
    <source>
        <dbReference type="ARBA" id="ARBA00022989"/>
    </source>
</evidence>
<protein>
    <recommendedName>
        <fullName evidence="8">Bcr/CflA family efflux transporter</fullName>
    </recommendedName>
</protein>
<dbReference type="FunFam" id="1.20.1720.10:FF:000005">
    <property type="entry name" value="Bcr/CflA family efflux transporter"/>
    <property type="match status" value="1"/>
</dbReference>
<dbReference type="InterPro" id="IPR036259">
    <property type="entry name" value="MFS_trans_sf"/>
</dbReference>
<dbReference type="PROSITE" id="PS50850">
    <property type="entry name" value="MFS"/>
    <property type="match status" value="1"/>
</dbReference>
<keyword evidence="7 8" id="KW-0472">Membrane</keyword>
<feature type="transmembrane region" description="Helical" evidence="8">
    <location>
        <begin position="359"/>
        <end position="379"/>
    </location>
</feature>
<dbReference type="Pfam" id="PF07690">
    <property type="entry name" value="MFS_1"/>
    <property type="match status" value="1"/>
</dbReference>
<keyword evidence="11" id="KW-1185">Reference proteome</keyword>
<keyword evidence="6 8" id="KW-1133">Transmembrane helix</keyword>
<dbReference type="OrthoDB" id="9800416at2"/>
<sequence>MKLTNNSADGALSKNSSKTGGALIGLILLLGSLSAFGPLSLDMYLPALPALAQDLHTNAYYAQLSLTACLMGLAAGQLFAGPLSDVRGRKGPLIAGLVLYALISILCSWAPTIQLFLMLRFIQGMAGSAGIVISRAIARDLYAGKELTKFYAMLMLVNGAAPILAPIIGGQLLKVMEWRGIFMVLSGIGGLLLLGSLFGLKETLPQARRSAGGFRNMLSTFGLLLKDRSFMGYALTQGFVIAGMFAYIAGSPFVVQEVFGKSPQFFSVIFAVNGAGIILASQLTGRLSGKLKDSTLFAMGLATAATGGASLLLVNLAGGGLYAMLPPLFLIVAAVGIVGTSGFPLAMQNYGHHAGTASALLGLLSYILGSLLAPFVGMIGGTDAAAWPMAAVIAAAEAMAVLCYLTLVRVRK</sequence>
<dbReference type="PATRIC" id="fig|1178515.4.peg.656"/>
<feature type="transmembrane region" description="Helical" evidence="8">
    <location>
        <begin position="92"/>
        <end position="111"/>
    </location>
</feature>
<organism evidence="10 11">
    <name type="scientific">Paenibacillus swuensis</name>
    <dbReference type="NCBI Taxonomy" id="1178515"/>
    <lineage>
        <taxon>Bacteria</taxon>
        <taxon>Bacillati</taxon>
        <taxon>Bacillota</taxon>
        <taxon>Bacilli</taxon>
        <taxon>Bacillales</taxon>
        <taxon>Paenibacillaceae</taxon>
        <taxon>Paenibacillus</taxon>
    </lineage>
</organism>
<feature type="transmembrane region" description="Helical" evidence="8">
    <location>
        <begin position="296"/>
        <end position="322"/>
    </location>
</feature>
<dbReference type="AlphaFoldDB" id="A0A172TEN2"/>
<dbReference type="RefSeq" id="WP_068604242.1">
    <property type="nucleotide sequence ID" value="NZ_CP011388.1"/>
</dbReference>
<feature type="transmembrane region" description="Helical" evidence="8">
    <location>
        <begin position="117"/>
        <end position="138"/>
    </location>
</feature>
<gene>
    <name evidence="10" type="ORF">SY83_03325</name>
</gene>
<dbReference type="InterPro" id="IPR011701">
    <property type="entry name" value="MFS"/>
</dbReference>
<comment type="similarity">
    <text evidence="2 8">Belongs to the major facilitator superfamily. Bcr/CmlA family.</text>
</comment>
<dbReference type="Proteomes" id="UP000076927">
    <property type="component" value="Chromosome"/>
</dbReference>
<dbReference type="EMBL" id="CP011388">
    <property type="protein sequence ID" value="ANE45509.1"/>
    <property type="molecule type" value="Genomic_DNA"/>
</dbReference>
<dbReference type="GO" id="GO:0005886">
    <property type="term" value="C:plasma membrane"/>
    <property type="evidence" value="ECO:0007669"/>
    <property type="project" value="UniProtKB-SubCell"/>
</dbReference>
<feature type="transmembrane region" description="Helical" evidence="8">
    <location>
        <begin position="328"/>
        <end position="347"/>
    </location>
</feature>
<feature type="transmembrane region" description="Helical" evidence="8">
    <location>
        <begin position="60"/>
        <end position="80"/>
    </location>
</feature>
<evidence type="ECO:0000313" key="10">
    <source>
        <dbReference type="EMBL" id="ANE45509.1"/>
    </source>
</evidence>
<dbReference type="InterPro" id="IPR004812">
    <property type="entry name" value="Efflux_drug-R_Bcr/CmlA"/>
</dbReference>
<feature type="transmembrane region" description="Helical" evidence="8">
    <location>
        <begin position="265"/>
        <end position="284"/>
    </location>
</feature>
<evidence type="ECO:0000256" key="3">
    <source>
        <dbReference type="ARBA" id="ARBA00022448"/>
    </source>
</evidence>
<dbReference type="PANTHER" id="PTHR23502:SF132">
    <property type="entry name" value="POLYAMINE TRANSPORTER 2-RELATED"/>
    <property type="match status" value="1"/>
</dbReference>
<evidence type="ECO:0000259" key="9">
    <source>
        <dbReference type="PROSITE" id="PS50850"/>
    </source>
</evidence>
<dbReference type="SUPFAM" id="SSF103473">
    <property type="entry name" value="MFS general substrate transporter"/>
    <property type="match status" value="1"/>
</dbReference>
<evidence type="ECO:0000256" key="8">
    <source>
        <dbReference type="RuleBase" id="RU365088"/>
    </source>
</evidence>
<keyword evidence="4 8" id="KW-1003">Cell membrane</keyword>
<dbReference type="Gene3D" id="1.20.1720.10">
    <property type="entry name" value="Multidrug resistance protein D"/>
    <property type="match status" value="1"/>
</dbReference>
<dbReference type="CDD" id="cd17320">
    <property type="entry name" value="MFS_MdfA_MDR_like"/>
    <property type="match status" value="1"/>
</dbReference>
<comment type="subcellular location">
    <subcellularLocation>
        <location evidence="1 8">Cell membrane</location>
        <topology evidence="1 8">Multi-pass membrane protein</topology>
    </subcellularLocation>
</comment>
<feature type="transmembrane region" description="Helical" evidence="8">
    <location>
        <begin position="180"/>
        <end position="200"/>
    </location>
</feature>
<feature type="transmembrane region" description="Helical" evidence="8">
    <location>
        <begin position="21"/>
        <end position="40"/>
    </location>
</feature>
<dbReference type="GO" id="GO:0042910">
    <property type="term" value="F:xenobiotic transmembrane transporter activity"/>
    <property type="evidence" value="ECO:0007669"/>
    <property type="project" value="InterPro"/>
</dbReference>
<name>A0A172TEN2_9BACL</name>
<proteinExistence type="inferred from homology"/>
<feature type="domain" description="Major facilitator superfamily (MFS) profile" evidence="9">
    <location>
        <begin position="23"/>
        <end position="412"/>
    </location>
</feature>